<dbReference type="PANTHER" id="PTHR31840:SF1">
    <property type="entry name" value="COILED-COIL DOMAIN-CONTAINING PROTEIN 97"/>
    <property type="match status" value="1"/>
</dbReference>
<dbReference type="InterPro" id="IPR018613">
    <property type="entry name" value="Ccdc97-like"/>
</dbReference>
<reference evidence="3" key="1">
    <citation type="submission" date="2022-07" db="EMBL/GenBank/DDBJ databases">
        <title>Fungi with potential for degradation of polypropylene.</title>
        <authorList>
            <person name="Gostincar C."/>
        </authorList>
    </citation>
    <scope>NUCLEOTIDE SEQUENCE</scope>
    <source>
        <strain evidence="3">EXF-13308</strain>
    </source>
</reference>
<feature type="region of interest" description="Disordered" evidence="1">
    <location>
        <begin position="1"/>
        <end position="34"/>
    </location>
</feature>
<dbReference type="InterPro" id="IPR040233">
    <property type="entry name" value="CCD97-like_C"/>
</dbReference>
<dbReference type="EMBL" id="JANBVO010000058">
    <property type="protein sequence ID" value="KAJ9132378.1"/>
    <property type="molecule type" value="Genomic_DNA"/>
</dbReference>
<organism evidence="3 4">
    <name type="scientific">Pleurostoma richardsiae</name>
    <dbReference type="NCBI Taxonomy" id="41990"/>
    <lineage>
        <taxon>Eukaryota</taxon>
        <taxon>Fungi</taxon>
        <taxon>Dikarya</taxon>
        <taxon>Ascomycota</taxon>
        <taxon>Pezizomycotina</taxon>
        <taxon>Sordariomycetes</taxon>
        <taxon>Sordariomycetidae</taxon>
        <taxon>Calosphaeriales</taxon>
        <taxon>Pleurostomataceae</taxon>
        <taxon>Pleurostoma</taxon>
    </lineage>
</organism>
<dbReference type="Proteomes" id="UP001174694">
    <property type="component" value="Unassembled WGS sequence"/>
</dbReference>
<dbReference type="PANTHER" id="PTHR31840">
    <property type="entry name" value="COILED-COIL DOMAIN-CONTAINING PROTEIN 97"/>
    <property type="match status" value="1"/>
</dbReference>
<evidence type="ECO:0000313" key="3">
    <source>
        <dbReference type="EMBL" id="KAJ9132378.1"/>
    </source>
</evidence>
<comment type="caution">
    <text evidence="3">The sequence shown here is derived from an EMBL/GenBank/DDBJ whole genome shotgun (WGS) entry which is preliminary data.</text>
</comment>
<name>A0AA38RHU8_9PEZI</name>
<gene>
    <name evidence="3" type="ORF">NKR23_g11316</name>
</gene>
<evidence type="ECO:0000259" key="2">
    <source>
        <dbReference type="Pfam" id="PF09747"/>
    </source>
</evidence>
<feature type="compositionally biased region" description="Low complexity" evidence="1">
    <location>
        <begin position="125"/>
        <end position="141"/>
    </location>
</feature>
<feature type="region of interest" description="Disordered" evidence="1">
    <location>
        <begin position="108"/>
        <end position="155"/>
    </location>
</feature>
<proteinExistence type="predicted"/>
<dbReference type="Pfam" id="PF09747">
    <property type="entry name" value="CCD97-like_C"/>
    <property type="match status" value="1"/>
</dbReference>
<dbReference type="AlphaFoldDB" id="A0AA38RHU8"/>
<keyword evidence="4" id="KW-1185">Reference proteome</keyword>
<protein>
    <recommendedName>
        <fullName evidence="2">CCD97-like C-terminal domain-containing protein</fullName>
    </recommendedName>
</protein>
<feature type="domain" description="CCD97-like C-terminal" evidence="2">
    <location>
        <begin position="37"/>
        <end position="219"/>
    </location>
</feature>
<evidence type="ECO:0000313" key="4">
    <source>
        <dbReference type="Proteomes" id="UP001174694"/>
    </source>
</evidence>
<feature type="region of interest" description="Disordered" evidence="1">
    <location>
        <begin position="213"/>
        <end position="253"/>
    </location>
</feature>
<accession>A0AA38RHU8</accession>
<sequence>MSPAFDSPSRASPDLFSQPKPRPPKSPAQAAQVRIKNRRREYLDRHPEYFNSTEHELADPLLYDALIRRFQTPAEREAESKAKGYSGVLETSLLRGEARLEQLAKTTHIGGAQHAQPDSAESAEKASSSSSALPTAAATAARVPALPREAPDTNFTVETDLAVEPPASREEAQETWEEFLRDRFVHGRDEDFDYAGVDENDELDVLERRDQEEAWFDDEDPGWASDGSGDDGGEGGKMVVERRIEGETGVQDF</sequence>
<evidence type="ECO:0000256" key="1">
    <source>
        <dbReference type="SAM" id="MobiDB-lite"/>
    </source>
</evidence>